<keyword evidence="4" id="KW-0572">Peptidoglycan-anchor</keyword>
<evidence type="ECO:0000256" key="1">
    <source>
        <dbReference type="ARBA" id="ARBA00022512"/>
    </source>
</evidence>
<keyword evidence="6" id="KW-0472">Membrane</keyword>
<feature type="domain" description="Gram-positive cocci surface proteins LPxTG" evidence="7">
    <location>
        <begin position="228"/>
        <end position="261"/>
    </location>
</feature>
<feature type="region of interest" description="Disordered" evidence="5">
    <location>
        <begin position="196"/>
        <end position="233"/>
    </location>
</feature>
<evidence type="ECO:0000313" key="8">
    <source>
        <dbReference type="EMBL" id="RSU07661.1"/>
    </source>
</evidence>
<evidence type="ECO:0000256" key="2">
    <source>
        <dbReference type="ARBA" id="ARBA00022525"/>
    </source>
</evidence>
<feature type="compositionally biased region" description="Polar residues" evidence="5">
    <location>
        <begin position="220"/>
        <end position="233"/>
    </location>
</feature>
<dbReference type="Proteomes" id="UP000288669">
    <property type="component" value="Unassembled WGS sequence"/>
</dbReference>
<evidence type="ECO:0000259" key="7">
    <source>
        <dbReference type="PROSITE" id="PS50847"/>
    </source>
</evidence>
<keyword evidence="3" id="KW-0732">Signal</keyword>
<dbReference type="NCBIfam" id="TIGR01167">
    <property type="entry name" value="LPXTG_anchor"/>
    <property type="match status" value="1"/>
</dbReference>
<keyword evidence="6" id="KW-1133">Transmembrane helix</keyword>
<dbReference type="PROSITE" id="PS50847">
    <property type="entry name" value="GRAM_POS_ANCHORING"/>
    <property type="match status" value="1"/>
</dbReference>
<protein>
    <recommendedName>
        <fullName evidence="7">Gram-positive cocci surface proteins LPxTG domain-containing protein</fullName>
    </recommendedName>
</protein>
<gene>
    <name evidence="8" type="ORF">CBF30_00005</name>
</gene>
<keyword evidence="2" id="KW-0964">Secreted</keyword>
<dbReference type="AlphaFoldDB" id="A0A430AHW1"/>
<dbReference type="OrthoDB" id="2358134at2"/>
<feature type="non-terminal residue" evidence="8">
    <location>
        <position position="1"/>
    </location>
</feature>
<keyword evidence="9" id="KW-1185">Reference proteome</keyword>
<evidence type="ECO:0000256" key="6">
    <source>
        <dbReference type="SAM" id="Phobius"/>
    </source>
</evidence>
<feature type="transmembrane region" description="Helical" evidence="6">
    <location>
        <begin position="236"/>
        <end position="255"/>
    </location>
</feature>
<dbReference type="Gene3D" id="2.60.40.10">
    <property type="entry name" value="Immunoglobulins"/>
    <property type="match status" value="2"/>
</dbReference>
<keyword evidence="6" id="KW-0812">Transmembrane</keyword>
<feature type="compositionally biased region" description="Low complexity" evidence="5">
    <location>
        <begin position="196"/>
        <end position="213"/>
    </location>
</feature>
<reference evidence="8 9" key="1">
    <citation type="submission" date="2017-05" db="EMBL/GenBank/DDBJ databases">
        <title>Vagococcus spp. assemblies.</title>
        <authorList>
            <person name="Gulvik C.A."/>
        </authorList>
    </citation>
    <scope>NUCLEOTIDE SEQUENCE [LARGE SCALE GENOMIC DNA]</scope>
    <source>
        <strain evidence="8 9">DSM 24756</strain>
    </source>
</reference>
<dbReference type="InterPro" id="IPR019931">
    <property type="entry name" value="LPXTG_anchor"/>
</dbReference>
<keyword evidence="1" id="KW-0134">Cell wall</keyword>
<organism evidence="8 9">
    <name type="scientific">Vagococcus entomophilus</name>
    <dbReference type="NCBI Taxonomy" id="1160095"/>
    <lineage>
        <taxon>Bacteria</taxon>
        <taxon>Bacillati</taxon>
        <taxon>Bacillota</taxon>
        <taxon>Bacilli</taxon>
        <taxon>Lactobacillales</taxon>
        <taxon>Enterococcaceae</taxon>
        <taxon>Vagococcus</taxon>
    </lineage>
</organism>
<evidence type="ECO:0000256" key="4">
    <source>
        <dbReference type="ARBA" id="ARBA00023088"/>
    </source>
</evidence>
<evidence type="ECO:0000313" key="9">
    <source>
        <dbReference type="Proteomes" id="UP000288669"/>
    </source>
</evidence>
<name>A0A430AHW1_9ENTE</name>
<dbReference type="EMBL" id="NGJZ01000001">
    <property type="protein sequence ID" value="RSU07661.1"/>
    <property type="molecule type" value="Genomic_DNA"/>
</dbReference>
<evidence type="ECO:0000256" key="5">
    <source>
        <dbReference type="SAM" id="MobiDB-lite"/>
    </source>
</evidence>
<dbReference type="Pfam" id="PF00746">
    <property type="entry name" value="Gram_pos_anchor"/>
    <property type="match status" value="1"/>
</dbReference>
<dbReference type="RefSeq" id="WP_148112250.1">
    <property type="nucleotide sequence ID" value="NZ_NGJZ01000001.1"/>
</dbReference>
<evidence type="ECO:0000256" key="3">
    <source>
        <dbReference type="ARBA" id="ARBA00022729"/>
    </source>
</evidence>
<accession>A0A430AHW1</accession>
<proteinExistence type="predicted"/>
<comment type="caution">
    <text evidence="8">The sequence shown here is derived from an EMBL/GenBank/DDBJ whole genome shotgun (WGS) entry which is preliminary data.</text>
</comment>
<dbReference type="InterPro" id="IPR013783">
    <property type="entry name" value="Ig-like_fold"/>
</dbReference>
<sequence>TTTDKDGNTTTKDAKIVVNSNDKPVIEAQDQTYKVGDKIDPLKDVKGTDKEDGTTEVKVAKIIDQSGKELTEIPNDQAGEYTVTYTTTDKDGNTTTKDAKIVVNSNDKPVIEAQDQTYKVGDKIDPLKDVKGTDKEDGTTEVKVAKIVDQSGKELTEIPSDQPGEYTVTYTTTDKDGNTTTKQIIITIKNKDAAVAGQGSSNQSQATTTSTTAKHAGKGSSKTTSSQLPQTGEQRTVINTGIGATILLGVAAIFSKLRKKN</sequence>
<dbReference type="Pfam" id="PF07523">
    <property type="entry name" value="Big_3"/>
    <property type="match status" value="2"/>
</dbReference>
<dbReference type="InterPro" id="IPR022038">
    <property type="entry name" value="Ig-like_bact"/>
</dbReference>